<feature type="compositionally biased region" description="Basic residues" evidence="1">
    <location>
        <begin position="15"/>
        <end position="62"/>
    </location>
</feature>
<feature type="compositionally biased region" description="Basic residues" evidence="1">
    <location>
        <begin position="198"/>
        <end position="207"/>
    </location>
</feature>
<evidence type="ECO:0000256" key="1">
    <source>
        <dbReference type="SAM" id="MobiDB-lite"/>
    </source>
</evidence>
<evidence type="ECO:0000313" key="2">
    <source>
        <dbReference type="EMBL" id="CAA9217631.1"/>
    </source>
</evidence>
<reference evidence="2" key="1">
    <citation type="submission" date="2020-02" db="EMBL/GenBank/DDBJ databases">
        <authorList>
            <person name="Meier V. D."/>
        </authorList>
    </citation>
    <scope>NUCLEOTIDE SEQUENCE</scope>
    <source>
        <strain evidence="2">AVDCRST_MAG20</strain>
    </source>
</reference>
<sequence length="237" mass="26723">VQLPQPGAQRAGAVPRRRRPHRRHPPAGRRPQRRGRHRRELRRPGHARRPGAAHHRSLHRRAGTRDRPGPVRHRARPVPRRLADQDHRPPRRPRGGPVGVPGVRAGVPRARDPVDALPAPRHRRRRCRGTELLQPRQARLQHRRRGGGPGLRHRHLGGPGQRRRLLGGLRPGPADDRGHADPGGDRAGQGDAHGEVRHPRRRGRLRPPPHGLTAGEREAPRHRPPHRPPPTHRRAGV</sequence>
<feature type="compositionally biased region" description="Basic residues" evidence="1">
    <location>
        <begin position="222"/>
        <end position="237"/>
    </location>
</feature>
<name>A0A6J4HA37_9ACTN</name>
<proteinExistence type="predicted"/>
<gene>
    <name evidence="2" type="ORF">AVDCRST_MAG20-449</name>
</gene>
<accession>A0A6J4HA37</accession>
<feature type="compositionally biased region" description="Basic and acidic residues" evidence="1">
    <location>
        <begin position="173"/>
        <end position="184"/>
    </location>
</feature>
<feature type="non-terminal residue" evidence="2">
    <location>
        <position position="237"/>
    </location>
</feature>
<feature type="compositionally biased region" description="Basic residues" evidence="1">
    <location>
        <begin position="139"/>
        <end position="165"/>
    </location>
</feature>
<protein>
    <submittedName>
        <fullName evidence="2">Uncharacterized protein</fullName>
    </submittedName>
</protein>
<dbReference type="AlphaFoldDB" id="A0A6J4HA37"/>
<feature type="region of interest" description="Disordered" evidence="1">
    <location>
        <begin position="1"/>
        <end position="237"/>
    </location>
</feature>
<feature type="non-terminal residue" evidence="2">
    <location>
        <position position="1"/>
    </location>
</feature>
<organism evidence="2">
    <name type="scientific">uncultured Acidimicrobiales bacterium</name>
    <dbReference type="NCBI Taxonomy" id="310071"/>
    <lineage>
        <taxon>Bacteria</taxon>
        <taxon>Bacillati</taxon>
        <taxon>Actinomycetota</taxon>
        <taxon>Acidimicrobiia</taxon>
        <taxon>Acidimicrobiales</taxon>
        <taxon>environmental samples</taxon>
    </lineage>
</organism>
<feature type="compositionally biased region" description="Low complexity" evidence="1">
    <location>
        <begin position="1"/>
        <end position="14"/>
    </location>
</feature>
<feature type="compositionally biased region" description="Basic residues" evidence="1">
    <location>
        <begin position="70"/>
        <end position="79"/>
    </location>
</feature>
<dbReference type="EMBL" id="CADCSY010000021">
    <property type="protein sequence ID" value="CAA9217631.1"/>
    <property type="molecule type" value="Genomic_DNA"/>
</dbReference>